<evidence type="ECO:0000259" key="10">
    <source>
        <dbReference type="PROSITE" id="PS50862"/>
    </source>
</evidence>
<dbReference type="GO" id="GO:0016740">
    <property type="term" value="F:transferase activity"/>
    <property type="evidence" value="ECO:0007669"/>
    <property type="project" value="UniProtKB-ARBA"/>
</dbReference>
<feature type="binding site" evidence="9">
    <location>
        <position position="206"/>
    </location>
    <ligand>
        <name>L-aspartate</name>
        <dbReference type="ChEBI" id="CHEBI:29991"/>
    </ligand>
</feature>
<dbReference type="CDD" id="cd00776">
    <property type="entry name" value="AsxRS_core"/>
    <property type="match status" value="1"/>
</dbReference>
<keyword evidence="6 9" id="KW-0067">ATP-binding</keyword>
<comment type="subunit">
    <text evidence="9">Homodimer.</text>
</comment>
<feature type="binding site" evidence="9">
    <location>
        <begin position="206"/>
        <end position="208"/>
    </location>
    <ligand>
        <name>ATP</name>
        <dbReference type="ChEBI" id="CHEBI:30616"/>
    </ligand>
</feature>
<evidence type="ECO:0000256" key="8">
    <source>
        <dbReference type="ARBA" id="ARBA00023146"/>
    </source>
</evidence>
<keyword evidence="4 9" id="KW-0436">Ligase</keyword>
<evidence type="ECO:0000256" key="6">
    <source>
        <dbReference type="ARBA" id="ARBA00022840"/>
    </source>
</evidence>
<comment type="catalytic activity">
    <reaction evidence="9">
        <text>tRNA(Asp) + L-aspartate + ATP = L-aspartyl-tRNA(Asp) + AMP + diphosphate</text>
        <dbReference type="Rhea" id="RHEA:19649"/>
        <dbReference type="Rhea" id="RHEA-COMP:9660"/>
        <dbReference type="Rhea" id="RHEA-COMP:9678"/>
        <dbReference type="ChEBI" id="CHEBI:29991"/>
        <dbReference type="ChEBI" id="CHEBI:30616"/>
        <dbReference type="ChEBI" id="CHEBI:33019"/>
        <dbReference type="ChEBI" id="CHEBI:78442"/>
        <dbReference type="ChEBI" id="CHEBI:78516"/>
        <dbReference type="ChEBI" id="CHEBI:456215"/>
        <dbReference type="EC" id="6.1.1.12"/>
    </reaction>
</comment>
<dbReference type="GO" id="GO:0017101">
    <property type="term" value="C:aminoacyl-tRNA synthetase multienzyme complex"/>
    <property type="evidence" value="ECO:0007669"/>
    <property type="project" value="TreeGrafter"/>
</dbReference>
<dbReference type="InterPro" id="IPR004365">
    <property type="entry name" value="NA-bd_OB_tRNA"/>
</dbReference>
<dbReference type="InterPro" id="IPR006195">
    <property type="entry name" value="aa-tRNA-synth_II"/>
</dbReference>
<sequence length="428" mass="48964">MIRIVTTETPYKVGETVKLSGWVHKQRYLSKVTFLLLRDRGGIIQCILEKEWLNFKVENESIVEIIGEVVESKKQKLGVEIHVRDIRVINKSQKEIPFEINQSELKAGMDHLLNNRTLSLRHEKNQAIFKIQSVLSQSFGDFFTLHGFTRIFTPKIVSQGAEGGANVFSLNYFGKNAHLAQSPQFYKQMMVASGFERVFEIGQVFRAEAHHSSRHLNEYVSLDVEIGFIDDVKEIMEWETNVLKYMISRVNDQCKRELEILDVKLPLITEIPSLNLYEVQEILSSQYQKASPEGDLDSEGERLIGEYVREKYNSEFVFITNYPCETRPMYTMPSNDSGLTESYDLLYKGLEITSGGLRIHDYEMLLQSFSSKGLNPNDFASYIEMFKYGVPPHGGFAIGLERLTANMTGVGNIRGATAFPRDLERLIP</sequence>
<evidence type="ECO:0000256" key="7">
    <source>
        <dbReference type="ARBA" id="ARBA00022917"/>
    </source>
</evidence>
<comment type="subcellular location">
    <subcellularLocation>
        <location evidence="1 9">Cytoplasm</location>
    </subcellularLocation>
</comment>
<evidence type="ECO:0000313" key="11">
    <source>
        <dbReference type="EMBL" id="MDH5162992.1"/>
    </source>
</evidence>
<dbReference type="NCBIfam" id="TIGR00458">
    <property type="entry name" value="aspS_nondisc"/>
    <property type="match status" value="1"/>
</dbReference>
<dbReference type="SUPFAM" id="SSF50249">
    <property type="entry name" value="Nucleic acid-binding proteins"/>
    <property type="match status" value="1"/>
</dbReference>
<dbReference type="GO" id="GO:0003723">
    <property type="term" value="F:RNA binding"/>
    <property type="evidence" value="ECO:0007669"/>
    <property type="project" value="TreeGrafter"/>
</dbReference>
<dbReference type="GO" id="GO:0005829">
    <property type="term" value="C:cytosol"/>
    <property type="evidence" value="ECO:0007669"/>
    <property type="project" value="TreeGrafter"/>
</dbReference>
<protein>
    <recommendedName>
        <fullName evidence="9">Aspartate--tRNA ligase</fullName>
        <ecNumber evidence="9">6.1.1.12</ecNumber>
    </recommendedName>
    <alternativeName>
        <fullName evidence="9">Aspartyl-tRNA synthetase</fullName>
        <shortName evidence="9">AspRS</shortName>
    </alternativeName>
</protein>
<dbReference type="InterPro" id="IPR004364">
    <property type="entry name" value="Aa-tRNA-synt_II"/>
</dbReference>
<keyword evidence="5 9" id="KW-0547">Nucleotide-binding</keyword>
<feature type="binding site" evidence="9">
    <location>
        <position position="162"/>
    </location>
    <ligand>
        <name>L-aspartate</name>
        <dbReference type="ChEBI" id="CHEBI:29991"/>
    </ligand>
</feature>
<dbReference type="PANTHER" id="PTHR43450:SF1">
    <property type="entry name" value="ASPARTATE--TRNA LIGASE, CYTOPLASMIC"/>
    <property type="match status" value="1"/>
</dbReference>
<evidence type="ECO:0000256" key="9">
    <source>
        <dbReference type="HAMAP-Rule" id="MF_02075"/>
    </source>
</evidence>
<dbReference type="SUPFAM" id="SSF55681">
    <property type="entry name" value="Class II aaRS and biotin synthetases"/>
    <property type="match status" value="1"/>
</dbReference>
<keyword evidence="3 9" id="KW-0963">Cytoplasm</keyword>
<reference evidence="11" key="1">
    <citation type="submission" date="2023-03" db="EMBL/GenBank/DDBJ databases">
        <title>Bacterial isolates from washroom surfaces on a university campus.</title>
        <authorList>
            <person name="Holman D.B."/>
            <person name="Gzyl K.E."/>
            <person name="Taheri A.E."/>
        </authorList>
    </citation>
    <scope>NUCLEOTIDE SEQUENCE</scope>
    <source>
        <strain evidence="11">RD03</strain>
    </source>
</reference>
<dbReference type="RefSeq" id="WP_280617728.1">
    <property type="nucleotide sequence ID" value="NZ_JAROYP010000012.1"/>
</dbReference>
<comment type="caution">
    <text evidence="9">Lacks conserved residue(s) required for the propagation of feature annotation.</text>
</comment>
<keyword evidence="7 9" id="KW-0648">Protein biosynthesis</keyword>
<evidence type="ECO:0000256" key="3">
    <source>
        <dbReference type="ARBA" id="ARBA00022490"/>
    </source>
</evidence>
<evidence type="ECO:0000313" key="12">
    <source>
        <dbReference type="Proteomes" id="UP001159179"/>
    </source>
</evidence>
<feature type="binding site" evidence="9">
    <location>
        <begin position="214"/>
        <end position="216"/>
    </location>
    <ligand>
        <name>ATP</name>
        <dbReference type="ChEBI" id="CHEBI:30616"/>
    </ligand>
</feature>
<dbReference type="HAMAP" id="MF_02075">
    <property type="entry name" value="Asp_tRNA_synth_type2"/>
    <property type="match status" value="1"/>
</dbReference>
<keyword evidence="8 9" id="KW-0030">Aminoacyl-tRNA synthetase</keyword>
<dbReference type="EMBL" id="JAROYP010000012">
    <property type="protein sequence ID" value="MDH5162992.1"/>
    <property type="molecule type" value="Genomic_DNA"/>
</dbReference>
<dbReference type="InterPro" id="IPR012340">
    <property type="entry name" value="NA-bd_OB-fold"/>
</dbReference>
<feature type="domain" description="Aminoacyl-transfer RNA synthetases class-II family profile" evidence="10">
    <location>
        <begin position="129"/>
        <end position="428"/>
    </location>
</feature>
<dbReference type="Gene3D" id="2.40.50.140">
    <property type="entry name" value="Nucleic acid-binding proteins"/>
    <property type="match status" value="1"/>
</dbReference>
<dbReference type="GO" id="GO:0005524">
    <property type="term" value="F:ATP binding"/>
    <property type="evidence" value="ECO:0007669"/>
    <property type="project" value="UniProtKB-UniRule"/>
</dbReference>
<dbReference type="Pfam" id="PF01336">
    <property type="entry name" value="tRNA_anti-codon"/>
    <property type="match status" value="1"/>
</dbReference>
<dbReference type="NCBIfam" id="NF003483">
    <property type="entry name" value="PRK05159.1"/>
    <property type="match status" value="1"/>
</dbReference>
<dbReference type="AlphaFoldDB" id="A0AAW6T0B5"/>
<name>A0AAW6T0B5_9BACI</name>
<dbReference type="EC" id="6.1.1.12" evidence="9"/>
<evidence type="ECO:0000256" key="1">
    <source>
        <dbReference type="ARBA" id="ARBA00004496"/>
    </source>
</evidence>
<evidence type="ECO:0000256" key="5">
    <source>
        <dbReference type="ARBA" id="ARBA00022741"/>
    </source>
</evidence>
<dbReference type="InterPro" id="IPR002312">
    <property type="entry name" value="Asp/Asn-tRNA-synth_IIb"/>
</dbReference>
<gene>
    <name evidence="9 11" type="primary">aspS</name>
    <name evidence="11" type="ORF">P5X88_18840</name>
</gene>
<feature type="binding site" evidence="9">
    <location>
        <begin position="399"/>
        <end position="402"/>
    </location>
    <ligand>
        <name>ATP</name>
        <dbReference type="ChEBI" id="CHEBI:30616"/>
    </ligand>
</feature>
<feature type="binding site" evidence="9">
    <location>
        <position position="358"/>
    </location>
    <ligand>
        <name>L-aspartate</name>
        <dbReference type="ChEBI" id="CHEBI:29991"/>
    </ligand>
</feature>
<dbReference type="GO" id="GO:0004815">
    <property type="term" value="F:aspartate-tRNA ligase activity"/>
    <property type="evidence" value="ECO:0007669"/>
    <property type="project" value="UniProtKB-UniRule"/>
</dbReference>
<dbReference type="GO" id="GO:0140096">
    <property type="term" value="F:catalytic activity, acting on a protein"/>
    <property type="evidence" value="ECO:0007669"/>
    <property type="project" value="UniProtKB-ARBA"/>
</dbReference>
<dbReference type="Proteomes" id="UP001159179">
    <property type="component" value="Unassembled WGS sequence"/>
</dbReference>
<dbReference type="InterPro" id="IPR004523">
    <property type="entry name" value="Asp-tRNA_synthase_2"/>
</dbReference>
<feature type="region of interest" description="Aspartate" evidence="9">
    <location>
        <begin position="184"/>
        <end position="187"/>
    </location>
</feature>
<evidence type="ECO:0000256" key="4">
    <source>
        <dbReference type="ARBA" id="ARBA00022598"/>
    </source>
</evidence>
<comment type="caution">
    <text evidence="11">The sequence shown here is derived from an EMBL/GenBank/DDBJ whole genome shotgun (WGS) entry which is preliminary data.</text>
</comment>
<dbReference type="InterPro" id="IPR045864">
    <property type="entry name" value="aa-tRNA-synth_II/BPL/LPL"/>
</dbReference>
<feature type="binding site" evidence="9">
    <location>
        <position position="354"/>
    </location>
    <ligand>
        <name>L-aspartate</name>
        <dbReference type="ChEBI" id="CHEBI:29991"/>
    </ligand>
</feature>
<organism evidence="11 12">
    <name type="scientific">Heyndrickxia oleronia</name>
    <dbReference type="NCBI Taxonomy" id="38875"/>
    <lineage>
        <taxon>Bacteria</taxon>
        <taxon>Bacillati</taxon>
        <taxon>Bacillota</taxon>
        <taxon>Bacilli</taxon>
        <taxon>Bacillales</taxon>
        <taxon>Bacillaceae</taxon>
        <taxon>Heyndrickxia</taxon>
    </lineage>
</organism>
<dbReference type="FunFam" id="3.30.930.10:FF:000038">
    <property type="entry name" value="Aspartate--tRNA ligase"/>
    <property type="match status" value="1"/>
</dbReference>
<dbReference type="Pfam" id="PF00152">
    <property type="entry name" value="tRNA-synt_2"/>
    <property type="match status" value="1"/>
</dbReference>
<feature type="binding site" evidence="9">
    <location>
        <position position="351"/>
    </location>
    <ligand>
        <name>ATP</name>
        <dbReference type="ChEBI" id="CHEBI:30616"/>
    </ligand>
</feature>
<accession>A0AAW6T0B5</accession>
<evidence type="ECO:0000256" key="2">
    <source>
        <dbReference type="ARBA" id="ARBA00005312"/>
    </source>
</evidence>
<dbReference type="Gene3D" id="3.30.930.10">
    <property type="entry name" value="Bira Bifunctional Protein, Domain 2"/>
    <property type="match status" value="1"/>
</dbReference>
<comment type="similarity">
    <text evidence="2 9">Belongs to the class-II aminoacyl-tRNA synthetase family. Type 2 subfamily.</text>
</comment>
<dbReference type="PANTHER" id="PTHR43450">
    <property type="entry name" value="ASPARTYL-TRNA SYNTHETASE"/>
    <property type="match status" value="1"/>
</dbReference>
<dbReference type="PRINTS" id="PR01042">
    <property type="entry name" value="TRNASYNTHASP"/>
</dbReference>
<comment type="function">
    <text evidence="9">Catalyzes the attachment of L-aspartate to tRNA(Asp) in a two-step reaction: L-aspartate is first activated by ATP to form Asp-AMP and then transferred to the acceptor end of tRNA(Asp).</text>
</comment>
<dbReference type="PROSITE" id="PS50862">
    <property type="entry name" value="AA_TRNA_LIGASE_II"/>
    <property type="match status" value="1"/>
</dbReference>
<proteinExistence type="inferred from homology"/>
<dbReference type="GO" id="GO:0006422">
    <property type="term" value="P:aspartyl-tRNA aminoacylation"/>
    <property type="evidence" value="ECO:0007669"/>
    <property type="project" value="UniProtKB-UniRule"/>
</dbReference>